<feature type="non-terminal residue" evidence="1">
    <location>
        <position position="1"/>
    </location>
</feature>
<proteinExistence type="predicted"/>
<sequence>VEGMPRSGRSSTDENNKKVKNMVIQNRQASVREMARELEISREPVRMILMDILVWSIMNLLWRISKEFYLIVLWRIETIIMHHRFYSERNEYHRSITLIASLQLLRAVKDLMEG</sequence>
<organism evidence="1">
    <name type="scientific">Bactrocera dorsalis</name>
    <name type="common">Oriental fruit fly</name>
    <name type="synonym">Dacus dorsalis</name>
    <dbReference type="NCBI Taxonomy" id="27457"/>
    <lineage>
        <taxon>Eukaryota</taxon>
        <taxon>Metazoa</taxon>
        <taxon>Ecdysozoa</taxon>
        <taxon>Arthropoda</taxon>
        <taxon>Hexapoda</taxon>
        <taxon>Insecta</taxon>
        <taxon>Pterygota</taxon>
        <taxon>Neoptera</taxon>
        <taxon>Endopterygota</taxon>
        <taxon>Diptera</taxon>
        <taxon>Brachycera</taxon>
        <taxon>Muscomorpha</taxon>
        <taxon>Tephritoidea</taxon>
        <taxon>Tephritidae</taxon>
        <taxon>Bactrocera</taxon>
        <taxon>Bactrocera</taxon>
    </lineage>
</organism>
<reference evidence="1" key="1">
    <citation type="journal article" date="2014" name="BMC Genomics">
        <title>Characterizing the developmental transcriptome of the oriental fruit fly, Bactrocera dorsalis (Diptera: Tephritidae) through comparative genomic analysis with Drosophila melanogaster utilizing modENCODE datasets.</title>
        <authorList>
            <person name="Geib S.M."/>
            <person name="Calla B."/>
            <person name="Hall B."/>
            <person name="Hou S."/>
            <person name="Manoukis N.C."/>
        </authorList>
    </citation>
    <scope>NUCLEOTIDE SEQUENCE</scope>
    <source>
        <strain evidence="1">Punador</strain>
    </source>
</reference>
<protein>
    <submittedName>
        <fullName evidence="1">Uncharacterized protein</fullName>
    </submittedName>
</protein>
<feature type="non-terminal residue" evidence="1">
    <location>
        <position position="114"/>
    </location>
</feature>
<gene>
    <name evidence="1" type="primary">YK006</name>
</gene>
<dbReference type="AlphaFoldDB" id="A0A034UYS2"/>
<name>A0A034UYS2_BACDO</name>
<accession>A0A034UYS2</accession>
<dbReference type="EMBL" id="GAKP01022821">
    <property type="protein sequence ID" value="JAC36131.1"/>
    <property type="molecule type" value="Transcribed_RNA"/>
</dbReference>
<evidence type="ECO:0000313" key="1">
    <source>
        <dbReference type="EMBL" id="JAC36131.1"/>
    </source>
</evidence>